<gene>
    <name evidence="1" type="ORF">LCGC14_1517750</name>
</gene>
<name>A0A0F9IZT0_9ZZZZ</name>
<sequence length="232" mass="24696">MLFTPTIGTELSGRLGGIVASHNAGGAYFRAATIPTNPNTPQQQVVRNAVSSLTNAWVETLTVGQRLAWEVYADNVKVTNRIGAQINISGLAMYVRSNVVRVQAGIGSVNDGPTVFDLGSHRAPTLSNFSAATQLGDVGFFTSGLTDLWANEVGGFMFVFLSRPQNQTINFFKGPYRQSGGITGDPVPPVPPIAFIVPFPFAEGNKIFARFVSLRADGRTSTPSFAETIAVA</sequence>
<reference evidence="1" key="1">
    <citation type="journal article" date="2015" name="Nature">
        <title>Complex archaea that bridge the gap between prokaryotes and eukaryotes.</title>
        <authorList>
            <person name="Spang A."/>
            <person name="Saw J.H."/>
            <person name="Jorgensen S.L."/>
            <person name="Zaremba-Niedzwiedzka K."/>
            <person name="Martijn J."/>
            <person name="Lind A.E."/>
            <person name="van Eijk R."/>
            <person name="Schleper C."/>
            <person name="Guy L."/>
            <person name="Ettema T.J."/>
        </authorList>
    </citation>
    <scope>NUCLEOTIDE SEQUENCE</scope>
</reference>
<dbReference type="AlphaFoldDB" id="A0A0F9IZT0"/>
<proteinExistence type="predicted"/>
<dbReference type="EMBL" id="LAZR01011219">
    <property type="protein sequence ID" value="KKM62823.1"/>
    <property type="molecule type" value="Genomic_DNA"/>
</dbReference>
<accession>A0A0F9IZT0</accession>
<comment type="caution">
    <text evidence="1">The sequence shown here is derived from an EMBL/GenBank/DDBJ whole genome shotgun (WGS) entry which is preliminary data.</text>
</comment>
<protein>
    <submittedName>
        <fullName evidence="1">Uncharacterized protein</fullName>
    </submittedName>
</protein>
<organism evidence="1">
    <name type="scientific">marine sediment metagenome</name>
    <dbReference type="NCBI Taxonomy" id="412755"/>
    <lineage>
        <taxon>unclassified sequences</taxon>
        <taxon>metagenomes</taxon>
        <taxon>ecological metagenomes</taxon>
    </lineage>
</organism>
<evidence type="ECO:0000313" key="1">
    <source>
        <dbReference type="EMBL" id="KKM62823.1"/>
    </source>
</evidence>